<proteinExistence type="predicted"/>
<dbReference type="STRING" id="1758689.SGUI_2316"/>
<feature type="domain" description="Type VII secretion system protein EssD-like" evidence="1">
    <location>
        <begin position="510"/>
        <end position="645"/>
    </location>
</feature>
<dbReference type="InterPro" id="IPR044927">
    <property type="entry name" value="Endonuclea_NS_2"/>
</dbReference>
<dbReference type="KEGG" id="serj:SGUI_2316"/>
<evidence type="ECO:0000313" key="3">
    <source>
        <dbReference type="EMBL" id="ANS79712.1"/>
    </source>
</evidence>
<dbReference type="CDD" id="cd20745">
    <property type="entry name" value="FIX_RhsA_AHH_HNH-like"/>
    <property type="match status" value="1"/>
</dbReference>
<dbReference type="EMBL" id="CP014989">
    <property type="protein sequence ID" value="ANS79712.1"/>
    <property type="molecule type" value="Genomic_DNA"/>
</dbReference>
<dbReference type="AlphaFoldDB" id="A0A1B1NE55"/>
<dbReference type="OrthoDB" id="4981820at2"/>
<evidence type="ECO:0000259" key="2">
    <source>
        <dbReference type="Pfam" id="PF20211"/>
    </source>
</evidence>
<dbReference type="RefSeq" id="WP_066640462.1">
    <property type="nucleotide sequence ID" value="NZ_CP014989.1"/>
</dbReference>
<reference evidence="3 4" key="1">
    <citation type="submission" date="2016-03" db="EMBL/GenBank/DDBJ databases">
        <title>Shallow-sea hydrothermal system.</title>
        <authorList>
            <person name="Tang K."/>
        </authorList>
    </citation>
    <scope>NUCLEOTIDE SEQUENCE [LARGE SCALE GENOMIC DNA]</scope>
    <source>
        <strain evidence="3 4">JLT9</strain>
    </source>
</reference>
<protein>
    <submittedName>
        <fullName evidence="3">Transposase</fullName>
    </submittedName>
</protein>
<dbReference type="Pfam" id="PF20211">
    <property type="entry name" value="DUF6571"/>
    <property type="match status" value="1"/>
</dbReference>
<dbReference type="InterPro" id="IPR046701">
    <property type="entry name" value="DUF6571"/>
</dbReference>
<evidence type="ECO:0000313" key="4">
    <source>
        <dbReference type="Proteomes" id="UP000092482"/>
    </source>
</evidence>
<keyword evidence="4" id="KW-1185">Reference proteome</keyword>
<organism evidence="3 4">
    <name type="scientific">Serinicoccus hydrothermalis</name>
    <dbReference type="NCBI Taxonomy" id="1758689"/>
    <lineage>
        <taxon>Bacteria</taxon>
        <taxon>Bacillati</taxon>
        <taxon>Actinomycetota</taxon>
        <taxon>Actinomycetes</taxon>
        <taxon>Micrococcales</taxon>
        <taxon>Ornithinimicrobiaceae</taxon>
        <taxon>Serinicoccus</taxon>
    </lineage>
</organism>
<dbReference type="Proteomes" id="UP000092482">
    <property type="component" value="Chromosome"/>
</dbReference>
<gene>
    <name evidence="3" type="ORF">SGUI_2316</name>
</gene>
<dbReference type="Pfam" id="PF13930">
    <property type="entry name" value="Endonuclea_NS_2"/>
    <property type="match status" value="1"/>
</dbReference>
<evidence type="ECO:0000259" key="1">
    <source>
        <dbReference type="Pfam" id="PF13930"/>
    </source>
</evidence>
<accession>A0A1B1NE55</accession>
<sequence length="663" mass="71152">MATCSIHIPGFTDLVAGVEKVRSDLPLDRSTVSGNLSGVMLGTGSLSRVDDVLSWADDEVRGLHRRLAMAQQIEASTPGVQMYAQFDEDDVSTKSQAQVEADAKKVADYLEKGGEIPQEILDLLAEGQNDPYFAQALAERVDLEDLSNTIAGAGMPPQPSGYDPDYQETLEAWRQDYDALLDGLGQTMGLASRGTGDVAPPEGWSQQWIDAITTTDPPGQASRLAAVVSRGQWSTDFTVELTQALYDYETGDEGHKGMWNVSAHPLGTYVGATLPDGTQAYDPMALVLEAVAKDPEAGMRIFEDADRTTVEVDGESHEVSSFVDYLLTKRKWPVDEGAAAGEMLTSAITPYEGGSTYSLTVGEDVRLVSKAFEEEVLARSEDKPWWSDVGHLFLDVLGLVPVIGEPIDGVNAAWYYAEGDVVNGSLTVVAMVPLAGWGGTGAKWGTKVFKGSDAAKFIDEVGGKVLDDAIDAAPVPTVAKADGLPGKVDVPSMKFTDEASFNAAANKAHPNASYEYNGVTWKTDEFGRTKAVEGTITEGSATRSKLQTDIGNTPGVAADTDVGFHLLGHWFGGPTNRLNVVPGNGKPLADGTKNLNNSGYAKMERSLRDAIRDPDVASVSVKLEPKYMSTNVSVRPDAFNVVTTITRKDGTIETKPYFFENQR</sequence>
<name>A0A1B1NE55_9MICO</name>
<feature type="domain" description="DUF6571" evidence="2">
    <location>
        <begin position="91"/>
        <end position="299"/>
    </location>
</feature>